<dbReference type="InterPro" id="IPR013685">
    <property type="entry name" value="POTRA_FtsQ_type"/>
</dbReference>
<dbReference type="Proteomes" id="UP000434409">
    <property type="component" value="Unassembled WGS sequence"/>
</dbReference>
<evidence type="ECO:0000256" key="2">
    <source>
        <dbReference type="ARBA" id="ARBA00022618"/>
    </source>
</evidence>
<evidence type="ECO:0000313" key="9">
    <source>
        <dbReference type="Proteomes" id="UP000434409"/>
    </source>
</evidence>
<evidence type="ECO:0000259" key="7">
    <source>
        <dbReference type="Pfam" id="PF08478"/>
    </source>
</evidence>
<organism evidence="8 9">
    <name type="scientific">Suipraeoptans intestinalis</name>
    <dbReference type="NCBI Taxonomy" id="2606628"/>
    <lineage>
        <taxon>Bacteria</taxon>
        <taxon>Bacillati</taxon>
        <taxon>Bacillota</taxon>
        <taxon>Clostridia</taxon>
        <taxon>Lachnospirales</taxon>
        <taxon>Lachnospiraceae</taxon>
        <taxon>Suipraeoptans</taxon>
    </lineage>
</organism>
<name>A0A6N7V1P8_9FIRM</name>
<dbReference type="EMBL" id="VULY01000018">
    <property type="protein sequence ID" value="MSR94499.1"/>
    <property type="molecule type" value="Genomic_DNA"/>
</dbReference>
<reference evidence="8 9" key="1">
    <citation type="submission" date="2019-08" db="EMBL/GenBank/DDBJ databases">
        <title>In-depth cultivation of the pig gut microbiome towards novel bacterial diversity and tailored functional studies.</title>
        <authorList>
            <person name="Wylensek D."/>
            <person name="Hitch T.C.A."/>
            <person name="Clavel T."/>
        </authorList>
    </citation>
    <scope>NUCLEOTIDE SEQUENCE [LARGE SCALE GENOMIC DNA]</scope>
    <source>
        <strain evidence="8 9">68-1-5</strain>
    </source>
</reference>
<keyword evidence="4 6" id="KW-1133">Transmembrane helix</keyword>
<evidence type="ECO:0000256" key="5">
    <source>
        <dbReference type="ARBA" id="ARBA00023306"/>
    </source>
</evidence>
<feature type="domain" description="POTRA" evidence="7">
    <location>
        <begin position="38"/>
        <end position="105"/>
    </location>
</feature>
<feature type="transmembrane region" description="Helical" evidence="6">
    <location>
        <begin position="16"/>
        <end position="37"/>
    </location>
</feature>
<dbReference type="Pfam" id="PF08478">
    <property type="entry name" value="POTRA_1"/>
    <property type="match status" value="1"/>
</dbReference>
<proteinExistence type="predicted"/>
<dbReference type="InterPro" id="IPR050487">
    <property type="entry name" value="FtsQ_DivIB"/>
</dbReference>
<dbReference type="PANTHER" id="PTHR37820">
    <property type="entry name" value="CELL DIVISION PROTEIN DIVIB"/>
    <property type="match status" value="1"/>
</dbReference>
<gene>
    <name evidence="8" type="ORF">FYJ34_09580</name>
</gene>
<evidence type="ECO:0000313" key="8">
    <source>
        <dbReference type="EMBL" id="MSR94499.1"/>
    </source>
</evidence>
<accession>A0A6N7V1P8</accession>
<keyword evidence="9" id="KW-1185">Reference proteome</keyword>
<keyword evidence="5" id="KW-0131">Cell cycle</keyword>
<dbReference type="GO" id="GO:0005886">
    <property type="term" value="C:plasma membrane"/>
    <property type="evidence" value="ECO:0007669"/>
    <property type="project" value="TreeGrafter"/>
</dbReference>
<protein>
    <submittedName>
        <fullName evidence="8">FtsQ-type POTRA domain-containing protein</fullName>
    </submittedName>
</protein>
<evidence type="ECO:0000256" key="3">
    <source>
        <dbReference type="ARBA" id="ARBA00022692"/>
    </source>
</evidence>
<evidence type="ECO:0000256" key="4">
    <source>
        <dbReference type="ARBA" id="ARBA00022989"/>
    </source>
</evidence>
<evidence type="ECO:0000256" key="6">
    <source>
        <dbReference type="SAM" id="Phobius"/>
    </source>
</evidence>
<dbReference type="GO" id="GO:0051301">
    <property type="term" value="P:cell division"/>
    <property type="evidence" value="ECO:0007669"/>
    <property type="project" value="UniProtKB-KW"/>
</dbReference>
<sequence>MGQIKEQKTKKKRYRLYGALVLLLGLAIIVLSFLILFHTQAIEVEGNEYSSKEEIVQLIKKDKYSFNTVYVWVKYMAGKGEKIPCLEKMEVRIRRPWILQVKVKEKPIYGYREGKDGYDYFDGDGYLIHQDAKQIEKVPVFEGVEWKEMKLYEKVKTDKDQLFEKMLQVSGEMKERELYPQKIKGEDNRISLLLGTVWVQLGSSATAEQIAQIPPILEKLGDQSGTLHLENYEKNSKIITFRIGELPEEVKNTE</sequence>
<evidence type="ECO:0000256" key="1">
    <source>
        <dbReference type="ARBA" id="ARBA00022475"/>
    </source>
</evidence>
<dbReference type="PANTHER" id="PTHR37820:SF1">
    <property type="entry name" value="CELL DIVISION PROTEIN FTSQ"/>
    <property type="match status" value="1"/>
</dbReference>
<keyword evidence="2" id="KW-0132">Cell division</keyword>
<dbReference type="AlphaFoldDB" id="A0A6N7V1P8"/>
<keyword evidence="1" id="KW-1003">Cell membrane</keyword>
<dbReference type="RefSeq" id="WP_154478208.1">
    <property type="nucleotide sequence ID" value="NZ_VULY01000018.1"/>
</dbReference>
<keyword evidence="6" id="KW-0472">Membrane</keyword>
<keyword evidence="3 6" id="KW-0812">Transmembrane</keyword>
<comment type="caution">
    <text evidence="8">The sequence shown here is derived from an EMBL/GenBank/DDBJ whole genome shotgun (WGS) entry which is preliminary data.</text>
</comment>